<reference evidence="4" key="1">
    <citation type="submission" date="2016-10" db="EMBL/GenBank/DDBJ databases">
        <authorList>
            <person name="Varghese N."/>
            <person name="Submissions S."/>
        </authorList>
    </citation>
    <scope>NUCLEOTIDE SEQUENCE [LARGE SCALE GENOMIC DNA]</scope>
    <source>
        <strain evidence="4">CGMCC 1.10971</strain>
    </source>
</reference>
<sequence>MKSSRPRFIVGIDLGTTHTVVAYSGLDKQGQSSAAPQVYAIPQLVAAGEVARLPLLPSFRYHPGVDEVPQGDMQLPWGTTPLEGELPGVIIGEWARGLSGKVEGRSVISAKSWLSHDQADPTAPILPWAGAEGVDKVSPVLATASYLAHIRAAWNTDHPSQPLEDQEVIVTVPASFGDLARTLTVEAARLAGLAKILLLEEPTAACYDWLSLHGAQAEDFLKSHRLLLICDVGGGTSDFSLVRLGFEGGQPRLDRIGVGDHLMLGGDNLDLALAHQVESGVLEPGKRLRASSLSQLIQQTRLAKEKLLATDAPETAKVTVLGSGARLIGGARSYDLSREQTQTLALEGFVPLTELSDMPQQRQRAVKEFGLPYATDPSISRQLAAFLHHHERVSREAFADQADSTSYMPDALLLNGGFFKGGVLAQRLCDLLCSWRGEPVSTLENSRPDLAVACGAVAHGLARRGKGVRIGGGSARSYFLKLDQDQPARNTSLQGICLLPRGTETGVEIPLPERRFVLSLGQPVQFQLMSSAADDSPIPGTLTPLGDPQFQPLPPLMAAIPAAEGGETAVEVELVATLTEVGTLGLECVAAADAARRWRLEFPVRKAPQAEALNTDVGGLPAEFDSARQLVETIYGKSRQTIDAKSVKLLRVNLERLLGPREGWEVPLLRALADLFIKHRGRRRRSQQHEQTWFNLTGFCLRPGLGYPLDDWRLEQIWPLFQQGLQFDKSNPDWNQWWTFWRRVAGGLNVDQQLLLHKQVAKYINPVAERNRKLQAELKYKAYEGMVLLAAALEGLPSDKKQELGRWLLKRLENSREIQSSWVALGRIGSRIPLHGSAHNLIDQDTLAKWIPALLKKDWNKQPQAAFATVVMARVSGDRSRDLEPELRQSIVSALQASKAPPKWIAMVTEVTELDDADSYKIYGESLPPGLKLLD</sequence>
<dbReference type="AlphaFoldDB" id="A0A1I2V3P1"/>
<dbReference type="Pfam" id="PF12531">
    <property type="entry name" value="DUF3731"/>
    <property type="match status" value="1"/>
</dbReference>
<dbReference type="EMBL" id="FOOU01000015">
    <property type="protein sequence ID" value="SFG83852.1"/>
    <property type="molecule type" value="Genomic_DNA"/>
</dbReference>
<dbReference type="InterPro" id="IPR043129">
    <property type="entry name" value="ATPase_NBD"/>
</dbReference>
<dbReference type="PANTHER" id="PTHR42749">
    <property type="entry name" value="CELL SHAPE-DETERMINING PROTEIN MREB"/>
    <property type="match status" value="1"/>
</dbReference>
<dbReference type="PRINTS" id="PR00301">
    <property type="entry name" value="HEATSHOCK70"/>
</dbReference>
<dbReference type="GO" id="GO:0140662">
    <property type="term" value="F:ATP-dependent protein folding chaperone"/>
    <property type="evidence" value="ECO:0007669"/>
    <property type="project" value="InterPro"/>
</dbReference>
<dbReference type="PANTHER" id="PTHR42749:SF1">
    <property type="entry name" value="CELL SHAPE-DETERMINING PROTEIN MREB"/>
    <property type="match status" value="1"/>
</dbReference>
<dbReference type="Proteomes" id="UP000198623">
    <property type="component" value="Unassembled WGS sequence"/>
</dbReference>
<accession>A0A1I2V3P1</accession>
<evidence type="ECO:0000256" key="1">
    <source>
        <dbReference type="ARBA" id="ARBA00022741"/>
    </source>
</evidence>
<dbReference type="OrthoDB" id="580874at2"/>
<name>A0A1I2V3P1_9GAMM</name>
<evidence type="ECO:0000313" key="3">
    <source>
        <dbReference type="EMBL" id="SFG83852.1"/>
    </source>
</evidence>
<organism evidence="3 4">
    <name type="scientific">Neptunomonas qingdaonensis</name>
    <dbReference type="NCBI Taxonomy" id="1045558"/>
    <lineage>
        <taxon>Bacteria</taxon>
        <taxon>Pseudomonadati</taxon>
        <taxon>Pseudomonadota</taxon>
        <taxon>Gammaproteobacteria</taxon>
        <taxon>Oceanospirillales</taxon>
        <taxon>Oceanospirillaceae</taxon>
        <taxon>Neptunomonas</taxon>
    </lineage>
</organism>
<dbReference type="Gene3D" id="3.90.640.10">
    <property type="entry name" value="Actin, Chain A, domain 4"/>
    <property type="match status" value="1"/>
</dbReference>
<evidence type="ECO:0000256" key="2">
    <source>
        <dbReference type="ARBA" id="ARBA00022840"/>
    </source>
</evidence>
<protein>
    <submittedName>
        <fullName evidence="3">Hsp70 protein</fullName>
    </submittedName>
</protein>
<keyword evidence="2" id="KW-0067">ATP-binding</keyword>
<dbReference type="SUPFAM" id="SSF53067">
    <property type="entry name" value="Actin-like ATPase domain"/>
    <property type="match status" value="2"/>
</dbReference>
<dbReference type="Pfam" id="PF00012">
    <property type="entry name" value="HSP70"/>
    <property type="match status" value="1"/>
</dbReference>
<dbReference type="Gene3D" id="3.30.420.40">
    <property type="match status" value="2"/>
</dbReference>
<evidence type="ECO:0000313" key="4">
    <source>
        <dbReference type="Proteomes" id="UP000198623"/>
    </source>
</evidence>
<dbReference type="InterPro" id="IPR013126">
    <property type="entry name" value="Hsp_70_fam"/>
</dbReference>
<keyword evidence="1" id="KW-0547">Nucleotide-binding</keyword>
<dbReference type="InterPro" id="IPR021030">
    <property type="entry name" value="DUF3731"/>
</dbReference>
<dbReference type="STRING" id="1045558.SAMN05216175_11546"/>
<gene>
    <name evidence="3" type="ORF">SAMN05216175_11546</name>
</gene>
<keyword evidence="4" id="KW-1185">Reference proteome</keyword>
<dbReference type="RefSeq" id="WP_090729814.1">
    <property type="nucleotide sequence ID" value="NZ_FOOU01000015.1"/>
</dbReference>
<proteinExistence type="predicted"/>
<dbReference type="GO" id="GO:0005524">
    <property type="term" value="F:ATP binding"/>
    <property type="evidence" value="ECO:0007669"/>
    <property type="project" value="UniProtKB-KW"/>
</dbReference>
<dbReference type="CDD" id="cd10170">
    <property type="entry name" value="ASKHA_NBD_HSP70"/>
    <property type="match status" value="1"/>
</dbReference>